<evidence type="ECO:0000313" key="5">
    <source>
        <dbReference type="EMBL" id="TPX53500.1"/>
    </source>
</evidence>
<dbReference type="SUPFAM" id="SSF47923">
    <property type="entry name" value="Ypt/Rab-GAP domain of gyp1p"/>
    <property type="match status" value="2"/>
</dbReference>
<dbReference type="InterPro" id="IPR000195">
    <property type="entry name" value="Rab-GAP-TBC_dom"/>
</dbReference>
<sequence>MSVRLLCVDQQVTIRPNNLEPVPGSLCLIADTDDDVLVLTWLPSEAISPVEREIYRNIHLRTRISPLAAARSVDGVALVTSPLTLFSSLEHLVYVPLQSLKGFFIESEFTVDVKGTAILLTRVETYLVGGGDENTPVVWFESSNERSKPPNAEAVAKLLSTWMEAADLQLVKSTENPKLWLTLPLPERAVLPSLPYVPPALRRRTPSSNRMLQSSNGGPSSGNGVVSRSTSPNTDRTLRTLAQGLTALGLSVVRDVAGDNAASRVEELGFAVLDRFSKVSKFGKARTAELMSHPNFAPFLPLVPDNIRTSILLSREASGLVEDYQNAGDYLARVASEFRRDVLGVAPPGANRRSSRPLDTSCDFENLAIGLSSGRQELVVSANRWLLLYNTDGRLLIDTMTLREMIFNSELEDDVRVVVWMYLLGVYPWNSTEKERSEIMTAKTVEYEAMKTEWTRILAECDQEDVVQGRQPGVVYSNAQAGDEREEGDVVSKLKERRYRVEKDVVRTDRTEPFFMEPKAPKAPPPAASTIEDAPTSEPQVSSSSTSQPGVDDGPAPSSPPPLSPTALRKTHGDNKNMNLILLRDILITYTVYNFELGYVQGMNDLLAPLLAVMRDEVSAFWCFVGFMNRGVQFNFYRDQSGMRAQLRRLELLIKFIDPYLYHHLVDTDSINLFCCFRWILVWFKREFGFVVIFRLWEVIWSCPCTKHYHLIIAFTILNMHRRSILSSCKAFDETLKYINDLSNKMEVEPILERSSILWQVFYAKISMVVMDRFGIDVQSSTNILSPSDTQPAPNILDSPPQQGGQRASCGTWAPTSPPQQSSPQQQMRVPPAVGKARMLRRPVEKEDELTDEEIWELMSLLETEGTQLP</sequence>
<dbReference type="EMBL" id="QEAM01000113">
    <property type="protein sequence ID" value="TPX46134.1"/>
    <property type="molecule type" value="Genomic_DNA"/>
</dbReference>
<dbReference type="InterPro" id="IPR035969">
    <property type="entry name" value="Rab-GAP_TBC_sf"/>
</dbReference>
<feature type="region of interest" description="Disordered" evidence="2">
    <location>
        <begin position="202"/>
        <end position="235"/>
    </location>
</feature>
<feature type="compositionally biased region" description="Low complexity" evidence="2">
    <location>
        <begin position="536"/>
        <end position="549"/>
    </location>
</feature>
<dbReference type="OrthoDB" id="10264062at2759"/>
<comment type="caution">
    <text evidence="5">The sequence shown here is derived from an EMBL/GenBank/DDBJ whole genome shotgun (WGS) entry which is preliminary data.</text>
</comment>
<evidence type="ECO:0000259" key="3">
    <source>
        <dbReference type="PROSITE" id="PS50086"/>
    </source>
</evidence>
<dbReference type="GO" id="GO:0005096">
    <property type="term" value="F:GTPase activator activity"/>
    <property type="evidence" value="ECO:0007669"/>
    <property type="project" value="UniProtKB-KW"/>
</dbReference>
<gene>
    <name evidence="4" type="ORF">SeLEV6574_g03396</name>
    <name evidence="5" type="ORF">SeMB42_g00760</name>
</gene>
<dbReference type="PANTHER" id="PTHR22957">
    <property type="entry name" value="TBC1 DOMAIN FAMILY MEMBER GTPASE-ACTIVATING PROTEIN"/>
    <property type="match status" value="1"/>
</dbReference>
<feature type="compositionally biased region" description="Low complexity" evidence="2">
    <location>
        <begin position="214"/>
        <end position="229"/>
    </location>
</feature>
<dbReference type="Proteomes" id="UP000320475">
    <property type="component" value="Unassembled WGS sequence"/>
</dbReference>
<evidence type="ECO:0000313" key="4">
    <source>
        <dbReference type="EMBL" id="TPX46134.1"/>
    </source>
</evidence>
<dbReference type="STRING" id="286115.A0A507DRL4"/>
<dbReference type="PANTHER" id="PTHR22957:SF502">
    <property type="entry name" value="SMALL G PROTEIN SIGNALING MODULATOR 2-RELATED"/>
    <property type="match status" value="1"/>
</dbReference>
<dbReference type="Proteomes" id="UP000317494">
    <property type="component" value="Unassembled WGS sequence"/>
</dbReference>
<evidence type="ECO:0000313" key="6">
    <source>
        <dbReference type="Proteomes" id="UP000317494"/>
    </source>
</evidence>
<dbReference type="Pfam" id="PF00566">
    <property type="entry name" value="RabGAP-TBC"/>
    <property type="match status" value="1"/>
</dbReference>
<dbReference type="Gene3D" id="1.10.8.270">
    <property type="entry name" value="putative rabgap domain of human tbc1 domain family member 14 like domains"/>
    <property type="match status" value="1"/>
</dbReference>
<reference evidence="6 7" key="1">
    <citation type="journal article" date="2019" name="Sci. Rep.">
        <title>Comparative genomics of chytrid fungi reveal insights into the obligate biotrophic and pathogenic lifestyle of Synchytrium endobioticum.</title>
        <authorList>
            <person name="van de Vossenberg B.T.L.H."/>
            <person name="Warris S."/>
            <person name="Nguyen H.D.T."/>
            <person name="van Gent-Pelzer M.P.E."/>
            <person name="Joly D.L."/>
            <person name="van de Geest H.C."/>
            <person name="Bonants P.J.M."/>
            <person name="Smith D.S."/>
            <person name="Levesque C.A."/>
            <person name="van der Lee T.A.J."/>
        </authorList>
    </citation>
    <scope>NUCLEOTIDE SEQUENCE [LARGE SCALE GENOMIC DNA]</scope>
    <source>
        <strain evidence="4 7">LEV6574</strain>
        <strain evidence="5 6">MB42</strain>
    </source>
</reference>
<accession>A0A507DRL4</accession>
<dbReference type="PROSITE" id="PS50086">
    <property type="entry name" value="TBC_RABGAP"/>
    <property type="match status" value="1"/>
</dbReference>
<keyword evidence="6" id="KW-1185">Reference proteome</keyword>
<protein>
    <recommendedName>
        <fullName evidence="3">Rab-GAP TBC domain-containing protein</fullName>
    </recommendedName>
</protein>
<dbReference type="EMBL" id="QEAN01000016">
    <property type="protein sequence ID" value="TPX53500.1"/>
    <property type="molecule type" value="Genomic_DNA"/>
</dbReference>
<dbReference type="VEuPathDB" id="FungiDB:SeMB42_g00760"/>
<feature type="region of interest" description="Disordered" evidence="2">
    <location>
        <begin position="785"/>
        <end position="849"/>
    </location>
</feature>
<feature type="region of interest" description="Disordered" evidence="2">
    <location>
        <begin position="510"/>
        <end position="571"/>
    </location>
</feature>
<proteinExistence type="predicted"/>
<dbReference type="AlphaFoldDB" id="A0A507DRL4"/>
<dbReference type="SMART" id="SM00164">
    <property type="entry name" value="TBC"/>
    <property type="match status" value="1"/>
</dbReference>
<name>A0A507DRL4_9FUNG</name>
<evidence type="ECO:0000313" key="7">
    <source>
        <dbReference type="Proteomes" id="UP000320475"/>
    </source>
</evidence>
<organism evidence="5 6">
    <name type="scientific">Synchytrium endobioticum</name>
    <dbReference type="NCBI Taxonomy" id="286115"/>
    <lineage>
        <taxon>Eukaryota</taxon>
        <taxon>Fungi</taxon>
        <taxon>Fungi incertae sedis</taxon>
        <taxon>Chytridiomycota</taxon>
        <taxon>Chytridiomycota incertae sedis</taxon>
        <taxon>Chytridiomycetes</taxon>
        <taxon>Synchytriales</taxon>
        <taxon>Synchytriaceae</taxon>
        <taxon>Synchytrium</taxon>
    </lineage>
</organism>
<evidence type="ECO:0000256" key="2">
    <source>
        <dbReference type="SAM" id="MobiDB-lite"/>
    </source>
</evidence>
<keyword evidence="1" id="KW-0343">GTPase activation</keyword>
<feature type="domain" description="Rab-GAP TBC" evidence="3">
    <location>
        <begin position="410"/>
        <end position="704"/>
    </location>
</feature>
<dbReference type="Gene3D" id="1.10.472.80">
    <property type="entry name" value="Ypt/Rab-GAP domain of gyp1p, domain 3"/>
    <property type="match status" value="1"/>
</dbReference>
<evidence type="ECO:0000256" key="1">
    <source>
        <dbReference type="ARBA" id="ARBA00022468"/>
    </source>
</evidence>